<keyword evidence="1" id="KW-1133">Transmembrane helix</keyword>
<evidence type="ECO:0000313" key="3">
    <source>
        <dbReference type="Proteomes" id="UP000786811"/>
    </source>
</evidence>
<keyword evidence="1" id="KW-0812">Transmembrane</keyword>
<sequence length="67" mass="7407">MDGMHIQNNGLHALQTLLTLRDVIFSGIGAVIWAAVLLAWVIIFQTQRAVWGEFADTISYIIPEGIP</sequence>
<feature type="transmembrane region" description="Helical" evidence="1">
    <location>
        <begin position="23"/>
        <end position="44"/>
    </location>
</feature>
<gene>
    <name evidence="2" type="ORF">HICCMSTLAB_LOCUS10907</name>
</gene>
<dbReference type="EMBL" id="CAJNRD030001123">
    <property type="protein sequence ID" value="CAG5102222.1"/>
    <property type="molecule type" value="Genomic_DNA"/>
</dbReference>
<keyword evidence="3" id="KW-1185">Reference proteome</keyword>
<dbReference type="Pfam" id="PF10251">
    <property type="entry name" value="PEN-2"/>
    <property type="match status" value="1"/>
</dbReference>
<evidence type="ECO:0000313" key="2">
    <source>
        <dbReference type="EMBL" id="CAG5102222.1"/>
    </source>
</evidence>
<dbReference type="Proteomes" id="UP000786811">
    <property type="component" value="Unassembled WGS sequence"/>
</dbReference>
<comment type="caution">
    <text evidence="2">The sequence shown here is derived from an EMBL/GenBank/DDBJ whole genome shotgun (WGS) entry which is preliminary data.</text>
</comment>
<name>A0A8J2HIJ4_COTCN</name>
<accession>A0A8J2HIJ4</accession>
<reference evidence="2" key="1">
    <citation type="submission" date="2021-04" db="EMBL/GenBank/DDBJ databases">
        <authorList>
            <person name="Chebbi M.A.C M."/>
        </authorList>
    </citation>
    <scope>NUCLEOTIDE SEQUENCE</scope>
</reference>
<dbReference type="AlphaFoldDB" id="A0A8J2HIJ4"/>
<organism evidence="2 3">
    <name type="scientific">Cotesia congregata</name>
    <name type="common">Parasitoid wasp</name>
    <name type="synonym">Apanteles congregatus</name>
    <dbReference type="NCBI Taxonomy" id="51543"/>
    <lineage>
        <taxon>Eukaryota</taxon>
        <taxon>Metazoa</taxon>
        <taxon>Ecdysozoa</taxon>
        <taxon>Arthropoda</taxon>
        <taxon>Hexapoda</taxon>
        <taxon>Insecta</taxon>
        <taxon>Pterygota</taxon>
        <taxon>Neoptera</taxon>
        <taxon>Endopterygota</taxon>
        <taxon>Hymenoptera</taxon>
        <taxon>Apocrita</taxon>
        <taxon>Ichneumonoidea</taxon>
        <taxon>Braconidae</taxon>
        <taxon>Microgastrinae</taxon>
        <taxon>Cotesia</taxon>
    </lineage>
</organism>
<proteinExistence type="predicted"/>
<dbReference type="InterPro" id="IPR019379">
    <property type="entry name" value="Gamma_Secretase_Asp_P_PEN2"/>
</dbReference>
<keyword evidence="1" id="KW-0472">Membrane</keyword>
<evidence type="ECO:0000256" key="1">
    <source>
        <dbReference type="SAM" id="Phobius"/>
    </source>
</evidence>
<protein>
    <submittedName>
        <fullName evidence="2">Similar to pen-2: Gamma-secretase subunit pen-2 (Drosophila melanogaster)</fullName>
    </submittedName>
</protein>